<sequence length="572" mass="64887">MAPSGLKAIVNEKILSGVIKSVKKDGEWKVLIVDHISMRILSSCCKMSDIMAEGITIVEDINKRREPIPSLEAIYLISPLPKVSIFTATHLTVEALIHKTADLTLGRSRVAKVIKTLKEINVAFIPYELQVRGSIASTYRNYRSKVWGRTRMMEAMAEQIATLCDTLKEYPAIRYRQGPKENFTLAEMVMDRLNAHKADNPSMGEGTDKARSQLLIVDRGYDPISPILHELTFQAMTYDLLDIEQDIYRYQTTGIGEAREKEVLLDEDDELWVQLRHMHIADVTKKVTELLHTFCESKRMNTDKANTNDLSQMLKKMPQYQKELSLYSTHLNLADACMKKFKNSLDKLCEVEQDLAMGSDADGEPIKDAMKSIVPVLLNTEIEPYDKIRIILLYIFHKKKGIGEENLTKLIQHANVQQDKDIITNLQHLGCPIITGGANAGNTLPDRKERTESTYQLSRWTPTLKDVMEVRNCDRKQWPFLSEPAPISTTTSTPSSARFGHWHKNKSPTEYRSGPRLIIFVIGGMTHSEMRCAYEVTRATEGKWEVLIGSTHILTPTNFLNDLKNLDQPAPV</sequence>
<dbReference type="SUPFAM" id="SSF56815">
    <property type="entry name" value="Sec1/munc18-like (SM) proteins"/>
    <property type="match status" value="1"/>
</dbReference>
<dbReference type="InterPro" id="IPR027482">
    <property type="entry name" value="Sec1-like_dom2"/>
</dbReference>
<reference evidence="5" key="1">
    <citation type="submission" date="2025-08" db="UniProtKB">
        <authorList>
            <consortium name="Ensembl"/>
        </authorList>
    </citation>
    <scope>IDENTIFICATION</scope>
</reference>
<evidence type="ECO:0000256" key="1">
    <source>
        <dbReference type="ARBA" id="ARBA00009884"/>
    </source>
</evidence>
<feature type="region of interest" description="Disordered" evidence="4">
    <location>
        <begin position="484"/>
        <end position="503"/>
    </location>
</feature>
<dbReference type="Ensembl" id="ENSCCRT00010131152.1">
    <property type="protein sequence ID" value="ENSCCRP00010118048.1"/>
    <property type="gene ID" value="ENSCCRG00010051642.1"/>
</dbReference>
<evidence type="ECO:0000256" key="4">
    <source>
        <dbReference type="SAM" id="MobiDB-lite"/>
    </source>
</evidence>
<proteinExistence type="inferred from homology"/>
<dbReference type="InterPro" id="IPR036045">
    <property type="entry name" value="Sec1-like_sf"/>
</dbReference>
<reference evidence="5" key="2">
    <citation type="submission" date="2025-09" db="UniProtKB">
        <authorList>
            <consortium name="Ensembl"/>
        </authorList>
    </citation>
    <scope>IDENTIFICATION</scope>
</reference>
<dbReference type="InterPro" id="IPR001619">
    <property type="entry name" value="Sec1-like"/>
</dbReference>
<evidence type="ECO:0000256" key="3">
    <source>
        <dbReference type="ARBA" id="ARBA00022927"/>
    </source>
</evidence>
<evidence type="ECO:0000256" key="2">
    <source>
        <dbReference type="ARBA" id="ARBA00022448"/>
    </source>
</evidence>
<dbReference type="Pfam" id="PF00995">
    <property type="entry name" value="Sec1"/>
    <property type="match status" value="1"/>
</dbReference>
<protein>
    <submittedName>
        <fullName evidence="5">Syntaxin binding protein 2</fullName>
    </submittedName>
</protein>
<dbReference type="PANTHER" id="PTHR11679">
    <property type="entry name" value="VESICLE PROTEIN SORTING-ASSOCIATED"/>
    <property type="match status" value="1"/>
</dbReference>
<evidence type="ECO:0000313" key="6">
    <source>
        <dbReference type="Proteomes" id="UP000694427"/>
    </source>
</evidence>
<dbReference type="PIRSF" id="PIRSF005715">
    <property type="entry name" value="VPS45_Sec1"/>
    <property type="match status" value="1"/>
</dbReference>
<dbReference type="AlphaFoldDB" id="A0A8C1RNV5"/>
<dbReference type="Gene3D" id="3.90.830.10">
    <property type="entry name" value="Syntaxin Binding Protein 1, Chain A, domain 2"/>
    <property type="match status" value="1"/>
</dbReference>
<dbReference type="Gene3D" id="3.40.50.2060">
    <property type="match status" value="1"/>
</dbReference>
<dbReference type="InterPro" id="IPR043127">
    <property type="entry name" value="Sec-1-like_dom3a"/>
</dbReference>
<keyword evidence="3" id="KW-0653">Protein transport</keyword>
<dbReference type="InterPro" id="IPR043154">
    <property type="entry name" value="Sec-1-like_dom1"/>
</dbReference>
<evidence type="ECO:0000313" key="5">
    <source>
        <dbReference type="Ensembl" id="ENSCCRP00010118048.1"/>
    </source>
</evidence>
<dbReference type="Gene3D" id="3.40.50.1910">
    <property type="match status" value="1"/>
</dbReference>
<dbReference type="GO" id="GO:0019905">
    <property type="term" value="F:syntaxin binding"/>
    <property type="evidence" value="ECO:0007669"/>
    <property type="project" value="UniProtKB-ARBA"/>
</dbReference>
<dbReference type="GO" id="GO:0015031">
    <property type="term" value="P:protein transport"/>
    <property type="evidence" value="ECO:0007669"/>
    <property type="project" value="UniProtKB-KW"/>
</dbReference>
<dbReference type="Gene3D" id="1.25.40.60">
    <property type="match status" value="1"/>
</dbReference>
<organism evidence="5 6">
    <name type="scientific">Cyprinus carpio</name>
    <name type="common">Common carp</name>
    <dbReference type="NCBI Taxonomy" id="7962"/>
    <lineage>
        <taxon>Eukaryota</taxon>
        <taxon>Metazoa</taxon>
        <taxon>Chordata</taxon>
        <taxon>Craniata</taxon>
        <taxon>Vertebrata</taxon>
        <taxon>Euteleostomi</taxon>
        <taxon>Actinopterygii</taxon>
        <taxon>Neopterygii</taxon>
        <taxon>Teleostei</taxon>
        <taxon>Ostariophysi</taxon>
        <taxon>Cypriniformes</taxon>
        <taxon>Cyprinidae</taxon>
        <taxon>Cyprininae</taxon>
        <taxon>Cyprinus</taxon>
    </lineage>
</organism>
<dbReference type="Proteomes" id="UP000694427">
    <property type="component" value="Unplaced"/>
</dbReference>
<dbReference type="FunFam" id="3.90.830.10:FF:000001">
    <property type="entry name" value="syntaxin-binding protein 1 isoform X2"/>
    <property type="match status" value="1"/>
</dbReference>
<keyword evidence="2" id="KW-0813">Transport</keyword>
<accession>A0A8C1RNV5</accession>
<dbReference type="GO" id="GO:0016192">
    <property type="term" value="P:vesicle-mediated transport"/>
    <property type="evidence" value="ECO:0007669"/>
    <property type="project" value="InterPro"/>
</dbReference>
<name>A0A8C1RNV5_CYPCA</name>
<comment type="similarity">
    <text evidence="1">Belongs to the STXBP/unc-18/SEC1 family.</text>
</comment>
<keyword evidence="6" id="KW-1185">Reference proteome</keyword>